<evidence type="ECO:0000256" key="2">
    <source>
        <dbReference type="ARBA" id="ARBA00022857"/>
    </source>
</evidence>
<keyword evidence="3" id="KW-0560">Oxidoreductase</keyword>
<dbReference type="PRINTS" id="PR00081">
    <property type="entry name" value="GDHRDH"/>
</dbReference>
<dbReference type="GO" id="GO:0016491">
    <property type="term" value="F:oxidoreductase activity"/>
    <property type="evidence" value="ECO:0007669"/>
    <property type="project" value="UniProtKB-KW"/>
</dbReference>
<feature type="compositionally biased region" description="Basic and acidic residues" evidence="4">
    <location>
        <begin position="132"/>
        <end position="146"/>
    </location>
</feature>
<dbReference type="InterPro" id="IPR002347">
    <property type="entry name" value="SDR_fam"/>
</dbReference>
<organism evidence="5 6">
    <name type="scientific">Plectosphaerella cucumerina</name>
    <dbReference type="NCBI Taxonomy" id="40658"/>
    <lineage>
        <taxon>Eukaryota</taxon>
        <taxon>Fungi</taxon>
        <taxon>Dikarya</taxon>
        <taxon>Ascomycota</taxon>
        <taxon>Pezizomycotina</taxon>
        <taxon>Sordariomycetes</taxon>
        <taxon>Hypocreomycetidae</taxon>
        <taxon>Glomerellales</taxon>
        <taxon>Plectosphaerellaceae</taxon>
        <taxon>Plectosphaerella</taxon>
    </lineage>
</organism>
<dbReference type="Proteomes" id="UP000813385">
    <property type="component" value="Unassembled WGS sequence"/>
</dbReference>
<evidence type="ECO:0000256" key="1">
    <source>
        <dbReference type="ARBA" id="ARBA00006484"/>
    </source>
</evidence>
<dbReference type="InterPro" id="IPR036291">
    <property type="entry name" value="NAD(P)-bd_dom_sf"/>
</dbReference>
<feature type="region of interest" description="Disordered" evidence="4">
    <location>
        <begin position="125"/>
        <end position="146"/>
    </location>
</feature>
<dbReference type="InterPro" id="IPR020904">
    <property type="entry name" value="Sc_DH/Rdtase_CS"/>
</dbReference>
<protein>
    <submittedName>
        <fullName evidence="5">Uncharacterized protein</fullName>
    </submittedName>
</protein>
<keyword evidence="6" id="KW-1185">Reference proteome</keyword>
<evidence type="ECO:0000313" key="6">
    <source>
        <dbReference type="Proteomes" id="UP000813385"/>
    </source>
</evidence>
<comment type="caution">
    <text evidence="5">The sequence shown here is derived from an EMBL/GenBank/DDBJ whole genome shotgun (WGS) entry which is preliminary data.</text>
</comment>
<gene>
    <name evidence="5" type="ORF">B0T11DRAFT_110270</name>
</gene>
<name>A0A8K0X271_9PEZI</name>
<accession>A0A8K0X271</accession>
<dbReference type="OrthoDB" id="498125at2759"/>
<dbReference type="PROSITE" id="PS00061">
    <property type="entry name" value="ADH_SHORT"/>
    <property type="match status" value="1"/>
</dbReference>
<evidence type="ECO:0000256" key="3">
    <source>
        <dbReference type="ARBA" id="ARBA00023002"/>
    </source>
</evidence>
<evidence type="ECO:0000313" key="5">
    <source>
        <dbReference type="EMBL" id="KAH7358956.1"/>
    </source>
</evidence>
<dbReference type="PANTHER" id="PTHR43180">
    <property type="entry name" value="3-OXOACYL-(ACYL-CARRIER-PROTEIN) REDUCTASE (AFU_ORTHOLOGUE AFUA_6G11210)"/>
    <property type="match status" value="1"/>
</dbReference>
<dbReference type="SUPFAM" id="SSF51735">
    <property type="entry name" value="NAD(P)-binding Rossmann-fold domains"/>
    <property type="match status" value="1"/>
</dbReference>
<keyword evidence="2" id="KW-0521">NADP</keyword>
<dbReference type="Gene3D" id="3.40.50.720">
    <property type="entry name" value="NAD(P)-binding Rossmann-like Domain"/>
    <property type="match status" value="1"/>
</dbReference>
<dbReference type="PANTHER" id="PTHR43180:SF16">
    <property type="entry name" value="BACILYSIN BIOSYNTHESIS OXIDOREDUCTASE BACC"/>
    <property type="match status" value="1"/>
</dbReference>
<sequence length="370" mass="39823">MAEHNLIKATRLSPPIDTSLPYDETKIAGKTVVITGGAQGLGSEFAKRWASLGASIMVGDIDDKVGEAFVSELREKYPAGSHHYFHCDVTSWDSQTAFFKGAARASPHGGIDVVVANAGVNIPKANAQFESPEPRPDDPDAPPRPDLRILEVNVTAAMLTAHLALFWLPRNGPNRLNLHRNSGAATADDPARDRCLVLIGSAAGVFPFGGQALYTCSKHAITGIFRALRGTAWASGVRVNMLCPYFVIGSRMFPPVAEAAMLAGSAGGARLEDVVDAATRFAADDSIVGRALFVGPNMHIEGQAPGAGVEDGLVDERAIWDCYAEDYKDSEPFVWRFIRAMNAVERVKGWIGFWREFIGVILRMFVGRGG</sequence>
<comment type="similarity">
    <text evidence="1">Belongs to the short-chain dehydrogenases/reductases (SDR) family.</text>
</comment>
<reference evidence="5" key="1">
    <citation type="journal article" date="2021" name="Nat. Commun.">
        <title>Genetic determinants of endophytism in the Arabidopsis root mycobiome.</title>
        <authorList>
            <person name="Mesny F."/>
            <person name="Miyauchi S."/>
            <person name="Thiergart T."/>
            <person name="Pickel B."/>
            <person name="Atanasova L."/>
            <person name="Karlsson M."/>
            <person name="Huettel B."/>
            <person name="Barry K.W."/>
            <person name="Haridas S."/>
            <person name="Chen C."/>
            <person name="Bauer D."/>
            <person name="Andreopoulos W."/>
            <person name="Pangilinan J."/>
            <person name="LaButti K."/>
            <person name="Riley R."/>
            <person name="Lipzen A."/>
            <person name="Clum A."/>
            <person name="Drula E."/>
            <person name="Henrissat B."/>
            <person name="Kohler A."/>
            <person name="Grigoriev I.V."/>
            <person name="Martin F.M."/>
            <person name="Hacquard S."/>
        </authorList>
    </citation>
    <scope>NUCLEOTIDE SEQUENCE</scope>
    <source>
        <strain evidence="5">MPI-CAGE-AT-0016</strain>
    </source>
</reference>
<evidence type="ECO:0000256" key="4">
    <source>
        <dbReference type="SAM" id="MobiDB-lite"/>
    </source>
</evidence>
<dbReference type="EMBL" id="JAGPXD010000004">
    <property type="protein sequence ID" value="KAH7358956.1"/>
    <property type="molecule type" value="Genomic_DNA"/>
</dbReference>
<proteinExistence type="inferred from homology"/>
<dbReference type="Pfam" id="PF00106">
    <property type="entry name" value="adh_short"/>
    <property type="match status" value="2"/>
</dbReference>
<dbReference type="AlphaFoldDB" id="A0A8K0X271"/>